<dbReference type="OrthoDB" id="408631at2759"/>
<protein>
    <submittedName>
        <fullName evidence="2">2-hydroxyisoflavanone dehydratase-like</fullName>
    </submittedName>
</protein>
<dbReference type="PANTHER" id="PTHR23024:SF467">
    <property type="entry name" value="CARBOXYLESTERASE 12-RELATED"/>
    <property type="match status" value="1"/>
</dbReference>
<gene>
    <name evidence="2" type="primary">LOC113713820</name>
</gene>
<reference evidence="1" key="1">
    <citation type="journal article" date="2025" name="Foods">
        <title>Unveiling the Microbial Signatures of Arabica Coffee Cherries: Insights into Ripeness Specific Diversity, Functional Traits, and Implications for Quality and Safety.</title>
        <authorList>
            <consortium name="RefSeq"/>
            <person name="Tenea G.N."/>
            <person name="Cifuentes V."/>
            <person name="Reyes P."/>
            <person name="Cevallos-Vallejos M."/>
        </authorList>
    </citation>
    <scope>NUCLEOTIDE SEQUENCE [LARGE SCALE GENOMIC DNA]</scope>
</reference>
<dbReference type="Gene3D" id="3.40.50.1820">
    <property type="entry name" value="alpha/beta hydrolase"/>
    <property type="match status" value="1"/>
</dbReference>
<dbReference type="InterPro" id="IPR029058">
    <property type="entry name" value="AB_hydrolase_fold"/>
</dbReference>
<evidence type="ECO:0000313" key="1">
    <source>
        <dbReference type="Proteomes" id="UP001652660"/>
    </source>
</evidence>
<sequence length="163" mass="18507">MQADDEKFRWNPWLQIREASRKVVVTQKGRLRKIVESNKFEATARKSFPEDIWNKPQKCSLHSSPSTSTMGTNSTEILHDFSPTIRVYTDSRVESIVGKDIVAASVDPETGVESKDVQISLELDISARLYLPDTKLPLLVYFHGGGFWLNMPSLLHIMCTLIQ</sequence>
<dbReference type="AlphaFoldDB" id="A0A6P6UUT1"/>
<dbReference type="RefSeq" id="XP_027093407.1">
    <property type="nucleotide sequence ID" value="XM_027237606.2"/>
</dbReference>
<keyword evidence="1" id="KW-1185">Reference proteome</keyword>
<dbReference type="GeneID" id="113713820"/>
<organism evidence="1 2">
    <name type="scientific">Coffea arabica</name>
    <name type="common">Arabian coffee</name>
    <dbReference type="NCBI Taxonomy" id="13443"/>
    <lineage>
        <taxon>Eukaryota</taxon>
        <taxon>Viridiplantae</taxon>
        <taxon>Streptophyta</taxon>
        <taxon>Embryophyta</taxon>
        <taxon>Tracheophyta</taxon>
        <taxon>Spermatophyta</taxon>
        <taxon>Magnoliopsida</taxon>
        <taxon>eudicotyledons</taxon>
        <taxon>Gunneridae</taxon>
        <taxon>Pentapetalae</taxon>
        <taxon>asterids</taxon>
        <taxon>lamiids</taxon>
        <taxon>Gentianales</taxon>
        <taxon>Rubiaceae</taxon>
        <taxon>Ixoroideae</taxon>
        <taxon>Gardenieae complex</taxon>
        <taxon>Bertiereae - Coffeeae clade</taxon>
        <taxon>Coffeeae</taxon>
        <taxon>Coffea</taxon>
    </lineage>
</organism>
<dbReference type="SUPFAM" id="SSF53474">
    <property type="entry name" value="alpha/beta-Hydrolases"/>
    <property type="match status" value="1"/>
</dbReference>
<dbReference type="InterPro" id="IPR050466">
    <property type="entry name" value="Carboxylest/Gibb_receptor"/>
</dbReference>
<accession>A0A6P6UUT1</accession>
<evidence type="ECO:0000313" key="2">
    <source>
        <dbReference type="RefSeq" id="XP_027093407.1"/>
    </source>
</evidence>
<name>A0A6P6UUT1_COFAR</name>
<dbReference type="PANTHER" id="PTHR23024">
    <property type="entry name" value="ARYLACETAMIDE DEACETYLASE"/>
    <property type="match status" value="1"/>
</dbReference>
<dbReference type="Proteomes" id="UP001652660">
    <property type="component" value="Chromosome 10c"/>
</dbReference>
<proteinExistence type="predicted"/>
<reference evidence="2" key="2">
    <citation type="submission" date="2025-08" db="UniProtKB">
        <authorList>
            <consortium name="RefSeq"/>
        </authorList>
    </citation>
    <scope>IDENTIFICATION</scope>
    <source>
        <tissue evidence="2">Leaves</tissue>
    </source>
</reference>